<name>A0ABD6FFU3_9PSEU</name>
<keyword evidence="1" id="KW-0472">Membrane</keyword>
<evidence type="ECO:0000256" key="1">
    <source>
        <dbReference type="SAM" id="Phobius"/>
    </source>
</evidence>
<dbReference type="AlphaFoldDB" id="A0ABD6FFU3"/>
<comment type="caution">
    <text evidence="2">The sequence shown here is derived from an EMBL/GenBank/DDBJ whole genome shotgun (WGS) entry which is preliminary data.</text>
</comment>
<keyword evidence="1" id="KW-1133">Transmembrane helix</keyword>
<organism evidence="2 3">
    <name type="scientific">Thermocrispum agreste</name>
    <dbReference type="NCBI Taxonomy" id="37925"/>
    <lineage>
        <taxon>Bacteria</taxon>
        <taxon>Bacillati</taxon>
        <taxon>Actinomycetota</taxon>
        <taxon>Actinomycetes</taxon>
        <taxon>Pseudonocardiales</taxon>
        <taxon>Pseudonocardiaceae</taxon>
        <taxon>Thermocrispum</taxon>
    </lineage>
</organism>
<dbReference type="Proteomes" id="UP000249324">
    <property type="component" value="Unassembled WGS sequence"/>
</dbReference>
<feature type="transmembrane region" description="Helical" evidence="1">
    <location>
        <begin position="28"/>
        <end position="49"/>
    </location>
</feature>
<accession>A0ABD6FFU3</accession>
<protein>
    <submittedName>
        <fullName evidence="2">Uncharacterized protein</fullName>
    </submittedName>
</protein>
<sequence>MGDERPSEQATPKAVGDKRVGTLVGRSALAVTQLMALTSALSASFTIVFPELLNRIELVSFATLVALLGVGLALSFALSRIRPKTIFTLADITDPELRKLFDQATQDIVWFRRELEVVPAGRTEDNR</sequence>
<evidence type="ECO:0000313" key="3">
    <source>
        <dbReference type="Proteomes" id="UP000249324"/>
    </source>
</evidence>
<keyword evidence="1" id="KW-0812">Transmembrane</keyword>
<feature type="transmembrane region" description="Helical" evidence="1">
    <location>
        <begin position="61"/>
        <end position="79"/>
    </location>
</feature>
<evidence type="ECO:0000313" key="2">
    <source>
        <dbReference type="EMBL" id="MFO7191942.1"/>
    </source>
</evidence>
<proteinExistence type="predicted"/>
<gene>
    <name evidence="2" type="ORF">DIU77_006830</name>
</gene>
<dbReference type="EMBL" id="QGUI02000061">
    <property type="protein sequence ID" value="MFO7191942.1"/>
    <property type="molecule type" value="Genomic_DNA"/>
</dbReference>
<reference evidence="2 3" key="1">
    <citation type="journal article" date="2021" name="BMC Genomics">
        <title>Genome-resolved metagenome and metatranscriptome analyses of thermophilic composting reveal key bacterial players and their metabolic interactions.</title>
        <authorList>
            <person name="Braga L.P.P."/>
            <person name="Pereira R.V."/>
            <person name="Martins L.F."/>
            <person name="Moura L.M.S."/>
            <person name="Sanchez F.B."/>
            <person name="Patane J.S.L."/>
            <person name="da Silva A.M."/>
            <person name="Setubal J.C."/>
        </authorList>
    </citation>
    <scope>NUCLEOTIDE SEQUENCE [LARGE SCALE GENOMIC DNA]</scope>
    <source>
        <strain evidence="2">ZC4RG45</strain>
    </source>
</reference>